<dbReference type="SUPFAM" id="SSF51064">
    <property type="entry name" value="Head domain of nucleotide exchange factor GrpE"/>
    <property type="match status" value="1"/>
</dbReference>
<dbReference type="GO" id="GO:0051087">
    <property type="term" value="F:protein-folding chaperone binding"/>
    <property type="evidence" value="ECO:0007669"/>
    <property type="project" value="InterPro"/>
</dbReference>
<evidence type="ECO:0000256" key="3">
    <source>
        <dbReference type="SAM" id="Coils"/>
    </source>
</evidence>
<protein>
    <submittedName>
        <fullName evidence="5">Protein GrpE</fullName>
    </submittedName>
</protein>
<dbReference type="InterPro" id="IPR000740">
    <property type="entry name" value="GrpE"/>
</dbReference>
<dbReference type="EMBL" id="VSSQ01010658">
    <property type="protein sequence ID" value="MPM44888.1"/>
    <property type="molecule type" value="Genomic_DNA"/>
</dbReference>
<evidence type="ECO:0000256" key="2">
    <source>
        <dbReference type="ARBA" id="ARBA00023186"/>
    </source>
</evidence>
<feature type="coiled-coil region" evidence="3">
    <location>
        <begin position="27"/>
        <end position="71"/>
    </location>
</feature>
<feature type="region of interest" description="Disordered" evidence="4">
    <location>
        <begin position="1"/>
        <end position="24"/>
    </location>
</feature>
<dbReference type="PANTHER" id="PTHR21237:SF23">
    <property type="entry name" value="GRPE PROTEIN HOMOLOG, MITOCHONDRIAL"/>
    <property type="match status" value="1"/>
</dbReference>
<evidence type="ECO:0000256" key="1">
    <source>
        <dbReference type="ARBA" id="ARBA00009054"/>
    </source>
</evidence>
<dbReference type="GO" id="GO:0042803">
    <property type="term" value="F:protein homodimerization activity"/>
    <property type="evidence" value="ECO:0007669"/>
    <property type="project" value="InterPro"/>
</dbReference>
<name>A0A644ZWU4_9ZZZZ</name>
<dbReference type="Gene3D" id="2.30.22.10">
    <property type="entry name" value="Head domain of nucleotide exchange factor GrpE"/>
    <property type="match status" value="1"/>
</dbReference>
<dbReference type="AlphaFoldDB" id="A0A644ZWU4"/>
<dbReference type="Gene3D" id="3.90.20.20">
    <property type="match status" value="1"/>
</dbReference>
<sequence>MMKVVTPQPKSARPDSAAAEQSTPVSVEEYQAALQALAQAQEREKRLLADYQNLQRHSREERQQLVKMANKEFCLGLLQPLEHLQLATEQIQNPGLTMVTEQFWRSLKELGLEKIEVLGKAFDLATMEVVEKRGKAEKVLSVVRNGYRLNGEIIQHAQVVLG</sequence>
<proteinExistence type="inferred from homology"/>
<dbReference type="PRINTS" id="PR00773">
    <property type="entry name" value="GRPEPROTEIN"/>
</dbReference>
<keyword evidence="2" id="KW-0143">Chaperone</keyword>
<comment type="caution">
    <text evidence="5">The sequence shown here is derived from an EMBL/GenBank/DDBJ whole genome shotgun (WGS) entry which is preliminary data.</text>
</comment>
<keyword evidence="3" id="KW-0175">Coiled coil</keyword>
<dbReference type="PANTHER" id="PTHR21237">
    <property type="entry name" value="GRPE PROTEIN"/>
    <property type="match status" value="1"/>
</dbReference>
<dbReference type="InterPro" id="IPR009012">
    <property type="entry name" value="GrpE_head"/>
</dbReference>
<dbReference type="GO" id="GO:0051082">
    <property type="term" value="F:unfolded protein binding"/>
    <property type="evidence" value="ECO:0007669"/>
    <property type="project" value="TreeGrafter"/>
</dbReference>
<reference evidence="5" key="1">
    <citation type="submission" date="2019-08" db="EMBL/GenBank/DDBJ databases">
        <authorList>
            <person name="Kucharzyk K."/>
            <person name="Murdoch R.W."/>
            <person name="Higgins S."/>
            <person name="Loffler F."/>
        </authorList>
    </citation>
    <scope>NUCLEOTIDE SEQUENCE</scope>
</reference>
<accession>A0A644ZWU4</accession>
<dbReference type="GO" id="GO:0006457">
    <property type="term" value="P:protein folding"/>
    <property type="evidence" value="ECO:0007669"/>
    <property type="project" value="InterPro"/>
</dbReference>
<gene>
    <name evidence="5" type="primary">grpE_27</name>
    <name evidence="5" type="ORF">SDC9_91570</name>
</gene>
<comment type="similarity">
    <text evidence="1">Belongs to the GrpE family.</text>
</comment>
<evidence type="ECO:0000256" key="4">
    <source>
        <dbReference type="SAM" id="MobiDB-lite"/>
    </source>
</evidence>
<dbReference type="InterPro" id="IPR013805">
    <property type="entry name" value="GrpE_CC"/>
</dbReference>
<dbReference type="Pfam" id="PF01025">
    <property type="entry name" value="GrpE"/>
    <property type="match status" value="1"/>
</dbReference>
<evidence type="ECO:0000313" key="5">
    <source>
        <dbReference type="EMBL" id="MPM44888.1"/>
    </source>
</evidence>
<dbReference type="GO" id="GO:0000774">
    <property type="term" value="F:adenyl-nucleotide exchange factor activity"/>
    <property type="evidence" value="ECO:0007669"/>
    <property type="project" value="InterPro"/>
</dbReference>
<dbReference type="SUPFAM" id="SSF58014">
    <property type="entry name" value="Coiled-coil domain of nucleotide exchange factor GrpE"/>
    <property type="match status" value="1"/>
</dbReference>
<organism evidence="5">
    <name type="scientific">bioreactor metagenome</name>
    <dbReference type="NCBI Taxonomy" id="1076179"/>
    <lineage>
        <taxon>unclassified sequences</taxon>
        <taxon>metagenomes</taxon>
        <taxon>ecological metagenomes</taxon>
    </lineage>
</organism>